<evidence type="ECO:0008006" key="5">
    <source>
        <dbReference type="Google" id="ProtNLM"/>
    </source>
</evidence>
<evidence type="ECO:0000313" key="3">
    <source>
        <dbReference type="EMBL" id="KAG8363016.1"/>
    </source>
</evidence>
<accession>A0AAV6W5H6</accession>
<dbReference type="InterPro" id="IPR027417">
    <property type="entry name" value="P-loop_NTPase"/>
</dbReference>
<feature type="domain" description="ATPase AAA-type core" evidence="1">
    <location>
        <begin position="240"/>
        <end position="370"/>
    </location>
</feature>
<organism evidence="3 4">
    <name type="scientific">Buddleja alternifolia</name>
    <dbReference type="NCBI Taxonomy" id="168488"/>
    <lineage>
        <taxon>Eukaryota</taxon>
        <taxon>Viridiplantae</taxon>
        <taxon>Streptophyta</taxon>
        <taxon>Embryophyta</taxon>
        <taxon>Tracheophyta</taxon>
        <taxon>Spermatophyta</taxon>
        <taxon>Magnoliopsida</taxon>
        <taxon>eudicotyledons</taxon>
        <taxon>Gunneridae</taxon>
        <taxon>Pentapetalae</taxon>
        <taxon>asterids</taxon>
        <taxon>lamiids</taxon>
        <taxon>Lamiales</taxon>
        <taxon>Scrophulariaceae</taxon>
        <taxon>Buddlejeae</taxon>
        <taxon>Buddleja</taxon>
    </lineage>
</organism>
<keyword evidence="4" id="KW-1185">Reference proteome</keyword>
<name>A0AAV6W5H6_9LAMI</name>
<dbReference type="SUPFAM" id="SSF52540">
    <property type="entry name" value="P-loop containing nucleoside triphosphate hydrolases"/>
    <property type="match status" value="1"/>
</dbReference>
<dbReference type="Proteomes" id="UP000826271">
    <property type="component" value="Unassembled WGS sequence"/>
</dbReference>
<dbReference type="EMBL" id="WHWC01000119">
    <property type="protein sequence ID" value="KAG8363016.1"/>
    <property type="molecule type" value="Genomic_DNA"/>
</dbReference>
<dbReference type="InterPro" id="IPR058954">
    <property type="entry name" value="AAA_lid_SMAX1"/>
</dbReference>
<dbReference type="InterPro" id="IPR003959">
    <property type="entry name" value="ATPase_AAA_core"/>
</dbReference>
<dbReference type="AlphaFoldDB" id="A0AAV6W5H6"/>
<dbReference type="PANTHER" id="PTHR43572:SF38">
    <property type="entry name" value="PROTEIN SMAX1-LIKE 6"/>
    <property type="match status" value="1"/>
</dbReference>
<dbReference type="Pfam" id="PF07724">
    <property type="entry name" value="AAA_2"/>
    <property type="match status" value="1"/>
</dbReference>
<reference evidence="3" key="1">
    <citation type="submission" date="2019-10" db="EMBL/GenBank/DDBJ databases">
        <authorList>
            <person name="Zhang R."/>
            <person name="Pan Y."/>
            <person name="Wang J."/>
            <person name="Ma R."/>
            <person name="Yu S."/>
        </authorList>
    </citation>
    <scope>NUCLEOTIDE SEQUENCE</scope>
    <source>
        <strain evidence="3">LA-IB0</strain>
        <tissue evidence="3">Leaf</tissue>
    </source>
</reference>
<dbReference type="GO" id="GO:0005524">
    <property type="term" value="F:ATP binding"/>
    <property type="evidence" value="ECO:0007669"/>
    <property type="project" value="InterPro"/>
</dbReference>
<sequence length="606" mass="68667">MGSFVPLGGFFSMPSKHEILHTTATQSLPLCTMCNEKYEKEVSAVLRGDSNKSAIDQHSINLSPWLQVAPCQTSKRSDIIESKNDKSILDAKVMAIQRKWNEICQQLHFSWTSQEDTSPAKSQTSSACCTSSPSVISVTTDLGLGTLYASEKESSEKKLDLQERYNVIQDFSESSRTHEYIPNQLVQSSSSSHKLEKQIYTKDLELPWKVLAEKIYWQTEAIQTISQTISRCSNKRNIWLSFVGPDKVAKRKIATAVAEIVFGKKEHMVSFDLTSQNVISPSYSIFDIYDTKYHGMISGRKMIVDYLAEALSKCSQSVVLLENIEKADFLVQNSLSQAVKIGKFQDSHGRDININNKVFILTSRFLKGHKDLFGQVESEFSEEKVLEAKHFQMQLSVRTVDENHSRYSSTNVSVTPSEKLSSSQCPVNKRKFIKKPTKADMSKRRLSRSIIDLNMPVEDTEDDTDIDICYDEDDDESSENSKVWLDELLEHVDENVVFIPFDFDFIAQNILKDINMRLKRVVGAGTFLEIDREVLVQILAAAWLTLTDGKNEFEDWIERVLCSSIKKARQNFNVTSDLVMKLVPCDGVLVAEQAYGVYLPARINLN</sequence>
<protein>
    <recommendedName>
        <fullName evidence="5">ATPase AAA-type core domain-containing protein</fullName>
    </recommendedName>
</protein>
<feature type="domain" description="SMAX1-like AAA+ ATPase lid" evidence="2">
    <location>
        <begin position="502"/>
        <end position="587"/>
    </location>
</feature>
<comment type="caution">
    <text evidence="3">The sequence shown here is derived from an EMBL/GenBank/DDBJ whole genome shotgun (WGS) entry which is preliminary data.</text>
</comment>
<dbReference type="Gene3D" id="3.40.50.300">
    <property type="entry name" value="P-loop containing nucleotide triphosphate hydrolases"/>
    <property type="match status" value="1"/>
</dbReference>
<proteinExistence type="predicted"/>
<dbReference type="GO" id="GO:0016887">
    <property type="term" value="F:ATP hydrolysis activity"/>
    <property type="evidence" value="ECO:0007669"/>
    <property type="project" value="InterPro"/>
</dbReference>
<dbReference type="PANTHER" id="PTHR43572">
    <property type="entry name" value="CHAPERONE PROTEIN CLPD, CHLOROPLASTIC"/>
    <property type="match status" value="1"/>
</dbReference>
<evidence type="ECO:0000259" key="2">
    <source>
        <dbReference type="Pfam" id="PF26587"/>
    </source>
</evidence>
<evidence type="ECO:0000259" key="1">
    <source>
        <dbReference type="Pfam" id="PF07724"/>
    </source>
</evidence>
<evidence type="ECO:0000313" key="4">
    <source>
        <dbReference type="Proteomes" id="UP000826271"/>
    </source>
</evidence>
<dbReference type="Pfam" id="PF26587">
    <property type="entry name" value="AAA_lid_SMAX1"/>
    <property type="match status" value="1"/>
</dbReference>
<gene>
    <name evidence="3" type="ORF">BUALT_BualtUnG0013800</name>
</gene>
<dbReference type="InterPro" id="IPR051650">
    <property type="entry name" value="SL_signaling_regulator"/>
</dbReference>